<dbReference type="Proteomes" id="UP000286288">
    <property type="component" value="Unassembled WGS sequence"/>
</dbReference>
<dbReference type="Pfam" id="PF13731">
    <property type="entry name" value="WxL"/>
    <property type="match status" value="1"/>
</dbReference>
<evidence type="ECO:0000313" key="2">
    <source>
        <dbReference type="EMBL" id="RHK00980.1"/>
    </source>
</evidence>
<dbReference type="EMBL" id="QRMZ01000085">
    <property type="protein sequence ID" value="RHK00980.1"/>
    <property type="molecule type" value="Genomic_DNA"/>
</dbReference>
<gene>
    <name evidence="2" type="ORF">DW084_18600</name>
</gene>
<evidence type="ECO:0000259" key="1">
    <source>
        <dbReference type="Pfam" id="PF13731"/>
    </source>
</evidence>
<feature type="domain" description="WxL" evidence="1">
    <location>
        <begin position="3"/>
        <end position="60"/>
    </location>
</feature>
<accession>A0A415EHV0</accession>
<proteinExistence type="predicted"/>
<evidence type="ECO:0000313" key="3">
    <source>
        <dbReference type="Proteomes" id="UP000286288"/>
    </source>
</evidence>
<comment type="caution">
    <text evidence="2">The sequence shown here is derived from an EMBL/GenBank/DDBJ whole genome shotgun (WGS) entry which is preliminary data.</text>
</comment>
<dbReference type="InterPro" id="IPR027994">
    <property type="entry name" value="WxL_dom"/>
</dbReference>
<organism evidence="2 3">
    <name type="scientific">Enterococcus casseliflavus</name>
    <name type="common">Enterococcus flavescens</name>
    <dbReference type="NCBI Taxonomy" id="37734"/>
    <lineage>
        <taxon>Bacteria</taxon>
        <taxon>Bacillati</taxon>
        <taxon>Bacillota</taxon>
        <taxon>Bacilli</taxon>
        <taxon>Lactobacillales</taxon>
        <taxon>Enterococcaceae</taxon>
        <taxon>Enterococcus</taxon>
    </lineage>
</organism>
<feature type="non-terminal residue" evidence="2">
    <location>
        <position position="1"/>
    </location>
</feature>
<name>A0A415EHV0_ENTCA</name>
<protein>
    <submittedName>
        <fullName evidence="2">WxL domain-containing protein</fullName>
    </submittedName>
</protein>
<reference evidence="2 3" key="1">
    <citation type="submission" date="2018-08" db="EMBL/GenBank/DDBJ databases">
        <title>A genome reference for cultivated species of the human gut microbiota.</title>
        <authorList>
            <person name="Zou Y."/>
            <person name="Xue W."/>
            <person name="Luo G."/>
        </authorList>
    </citation>
    <scope>NUCLEOTIDE SEQUENCE [LARGE SCALE GENOMIC DNA]</scope>
    <source>
        <strain evidence="2 3">AF48-16</strain>
    </source>
</reference>
<sequence length="62" mass="6535">PEQKIPLVTASNGQGAGTWVYRFGDGESAGESVALEVPPSADPRATTYQTTLTWELSAVPDN</sequence>
<dbReference type="AlphaFoldDB" id="A0A415EHV0"/>